<reference evidence="4" key="1">
    <citation type="submission" date="2025-08" db="UniProtKB">
        <authorList>
            <consortium name="RefSeq"/>
        </authorList>
    </citation>
    <scope>IDENTIFICATION</scope>
    <source>
        <tissue evidence="4">Muscle</tissue>
    </source>
</reference>
<protein>
    <submittedName>
        <fullName evidence="4">Uncharacterized protein LOC117241805 isoform X2</fullName>
    </submittedName>
</protein>
<dbReference type="GeneID" id="117241805"/>
<feature type="region of interest" description="Disordered" evidence="1">
    <location>
        <begin position="125"/>
        <end position="169"/>
    </location>
</feature>
<organism evidence="3 4">
    <name type="scientific">Bombus vosnesenskii</name>
    <dbReference type="NCBI Taxonomy" id="207650"/>
    <lineage>
        <taxon>Eukaryota</taxon>
        <taxon>Metazoa</taxon>
        <taxon>Ecdysozoa</taxon>
        <taxon>Arthropoda</taxon>
        <taxon>Hexapoda</taxon>
        <taxon>Insecta</taxon>
        <taxon>Pterygota</taxon>
        <taxon>Neoptera</taxon>
        <taxon>Endopterygota</taxon>
        <taxon>Hymenoptera</taxon>
        <taxon>Apocrita</taxon>
        <taxon>Aculeata</taxon>
        <taxon>Apoidea</taxon>
        <taxon>Anthophila</taxon>
        <taxon>Apidae</taxon>
        <taxon>Bombus</taxon>
        <taxon>Pyrobombus</taxon>
    </lineage>
</organism>
<feature type="compositionally biased region" description="Low complexity" evidence="1">
    <location>
        <begin position="160"/>
        <end position="169"/>
    </location>
</feature>
<feature type="signal peptide" evidence="2">
    <location>
        <begin position="1"/>
        <end position="18"/>
    </location>
</feature>
<proteinExistence type="predicted"/>
<evidence type="ECO:0000313" key="3">
    <source>
        <dbReference type="Proteomes" id="UP000504631"/>
    </source>
</evidence>
<keyword evidence="2" id="KW-0732">Signal</keyword>
<feature type="compositionally biased region" description="Low complexity" evidence="1">
    <location>
        <begin position="198"/>
        <end position="218"/>
    </location>
</feature>
<feature type="chain" id="PRO_5026729580" evidence="2">
    <location>
        <begin position="19"/>
        <end position="479"/>
    </location>
</feature>
<keyword evidence="3" id="KW-1185">Reference proteome</keyword>
<feature type="region of interest" description="Disordered" evidence="1">
    <location>
        <begin position="198"/>
        <end position="230"/>
    </location>
</feature>
<accession>A0A6J3LEQ6</accession>
<evidence type="ECO:0000256" key="2">
    <source>
        <dbReference type="SAM" id="SignalP"/>
    </source>
</evidence>
<evidence type="ECO:0000313" key="4">
    <source>
        <dbReference type="RefSeq" id="XP_033363837.1"/>
    </source>
</evidence>
<name>A0A6J3LEQ6_9HYME</name>
<sequence length="479" mass="52681">MKLLWLFTLGCSIVVVLSESTASNEKSLRARASAQLERLAPYRRTSTDQGTMDEQWQMLENAANDPAINKLSDQQILEIYRLLPENLQRDVIDRVGGNRAMIEMLANQKYVAFMQDRIKRSGSKREIYDRDGYESPPDGYTHEYTGYGHNTYGEHDEGNSESSGSDSGSILKGSGSLIGGIAKGIISGLVSASSSASKGSSSISAQSSQTSAHSSSSSSDDKPKPKPEYGQVYSYNDKAFDMWDFKKAIITTLMQAVKAVSGGVIALKGQLLKGGAYLVAAKSKIITKTGDAITTLGRNIVKSAVHPPQPHPAYLYDHPPEGGHEESYDGPPPSIEEYGEPHDEYQENGNYDSSSDDKGNLQILNGGTNNGNDLSVYSSLSIDTDPQKIESIKISAELPKLQPHTNLQNLPLLPYSYPLQGPLKIPLWNPRVSSPYWQNQGLLQPYANFNLHGLYRRRSSSQRRRSVSEIAQRMRLQRG</sequence>
<dbReference type="Proteomes" id="UP000504631">
    <property type="component" value="Unplaced"/>
</dbReference>
<feature type="region of interest" description="Disordered" evidence="1">
    <location>
        <begin position="307"/>
        <end position="368"/>
    </location>
</feature>
<dbReference type="AlphaFoldDB" id="A0A6J3LEQ6"/>
<dbReference type="RefSeq" id="XP_033363837.1">
    <property type="nucleotide sequence ID" value="XM_033507946.1"/>
</dbReference>
<gene>
    <name evidence="4" type="primary">LOC117241805</name>
</gene>
<evidence type="ECO:0000256" key="1">
    <source>
        <dbReference type="SAM" id="MobiDB-lite"/>
    </source>
</evidence>
<feature type="compositionally biased region" description="Basic and acidic residues" evidence="1">
    <location>
        <begin position="318"/>
        <end position="327"/>
    </location>
</feature>